<organism evidence="2 3">
    <name type="scientific">Paenibacillus qinlingensis</name>
    <dbReference type="NCBI Taxonomy" id="1837343"/>
    <lineage>
        <taxon>Bacteria</taxon>
        <taxon>Bacillati</taxon>
        <taxon>Bacillota</taxon>
        <taxon>Bacilli</taxon>
        <taxon>Bacillales</taxon>
        <taxon>Paenibacillaceae</taxon>
        <taxon>Paenibacillus</taxon>
    </lineage>
</organism>
<feature type="domain" description="Glycosyltransferase 2-like" evidence="1">
    <location>
        <begin position="19"/>
        <end position="115"/>
    </location>
</feature>
<name>A0ABU1NS93_9BACL</name>
<dbReference type="EMBL" id="JAVDSB010000001">
    <property type="protein sequence ID" value="MDR6549757.1"/>
    <property type="molecule type" value="Genomic_DNA"/>
</dbReference>
<dbReference type="InterPro" id="IPR029044">
    <property type="entry name" value="Nucleotide-diphossugar_trans"/>
</dbReference>
<dbReference type="SUPFAM" id="SSF48452">
    <property type="entry name" value="TPR-like"/>
    <property type="match status" value="1"/>
</dbReference>
<evidence type="ECO:0000313" key="3">
    <source>
        <dbReference type="Proteomes" id="UP001267290"/>
    </source>
</evidence>
<proteinExistence type="predicted"/>
<gene>
    <name evidence="2" type="ORF">J2736_000940</name>
</gene>
<accession>A0ABU1NS93</accession>
<sequence>MYKRTNKTSKAGNRKFTISLCMIVKNEENALPACLKSVAGIPDEIIIVDTGSTDRTKELAATFTDKIYDFQWIDHFAAARNFAFSKATKDYILWLDADDVVLERDRRLFLDLIRTMNPLVDRVTMPYNLGFDANGNVSTSLRRNRLVRRDRHFQWIGPVHEYLAASGSFLDSDVAITHKKDKEYTDRNLRIYRKRLEQGEKFGERDLFYFANELRDHAQYEEATTYYLEFLATNGWVEDKINATLNLADCYAHLNDRDAQMMSLLRAFELDQPRAVTCCRIGAIFINERSYEQAVYWYEKAYQTPGKDSIALTDHSAWTWLPHIQLCLCYDRLGDVNKAKQHNDIAYSYHPTHPAILHNRAYFAKVLTNPS</sequence>
<dbReference type="PANTHER" id="PTHR43630:SF2">
    <property type="entry name" value="GLYCOSYLTRANSFERASE"/>
    <property type="match status" value="1"/>
</dbReference>
<protein>
    <submittedName>
        <fullName evidence="2">Glycosyltransferase involved in cell wall biosynthesis</fullName>
    </submittedName>
</protein>
<dbReference type="CDD" id="cd02511">
    <property type="entry name" value="Beta4Glucosyltransferase"/>
    <property type="match status" value="1"/>
</dbReference>
<comment type="caution">
    <text evidence="2">The sequence shown here is derived from an EMBL/GenBank/DDBJ whole genome shotgun (WGS) entry which is preliminary data.</text>
</comment>
<dbReference type="Gene3D" id="3.90.550.10">
    <property type="entry name" value="Spore Coat Polysaccharide Biosynthesis Protein SpsA, Chain A"/>
    <property type="match status" value="1"/>
</dbReference>
<dbReference type="SUPFAM" id="SSF53448">
    <property type="entry name" value="Nucleotide-diphospho-sugar transferases"/>
    <property type="match status" value="1"/>
</dbReference>
<dbReference type="PANTHER" id="PTHR43630">
    <property type="entry name" value="POLY-BETA-1,6-N-ACETYL-D-GLUCOSAMINE SYNTHASE"/>
    <property type="match status" value="1"/>
</dbReference>
<reference evidence="2 3" key="1">
    <citation type="submission" date="2023-07" db="EMBL/GenBank/DDBJ databases">
        <title>Sorghum-associated microbial communities from plants grown in Nebraska, USA.</title>
        <authorList>
            <person name="Schachtman D."/>
        </authorList>
    </citation>
    <scope>NUCLEOTIDE SEQUENCE [LARGE SCALE GENOMIC DNA]</scope>
    <source>
        <strain evidence="2 3">CC258</strain>
    </source>
</reference>
<evidence type="ECO:0000259" key="1">
    <source>
        <dbReference type="Pfam" id="PF00535"/>
    </source>
</evidence>
<dbReference type="Pfam" id="PF00535">
    <property type="entry name" value="Glycos_transf_2"/>
    <property type="match status" value="1"/>
</dbReference>
<keyword evidence="3" id="KW-1185">Reference proteome</keyword>
<dbReference type="InterPro" id="IPR001173">
    <property type="entry name" value="Glyco_trans_2-like"/>
</dbReference>
<dbReference type="Gene3D" id="1.25.40.10">
    <property type="entry name" value="Tetratricopeptide repeat domain"/>
    <property type="match status" value="1"/>
</dbReference>
<dbReference type="Proteomes" id="UP001267290">
    <property type="component" value="Unassembled WGS sequence"/>
</dbReference>
<dbReference type="InterPro" id="IPR011990">
    <property type="entry name" value="TPR-like_helical_dom_sf"/>
</dbReference>
<evidence type="ECO:0000313" key="2">
    <source>
        <dbReference type="EMBL" id="MDR6549757.1"/>
    </source>
</evidence>